<comment type="subunit">
    <text evidence="9">Homomultimerizes to form the nucleocapsid. Binds to viral genomic RNA.</text>
</comment>
<dbReference type="Pfam" id="PF03216">
    <property type="entry name" value="Rhabdo_ncap_2"/>
    <property type="match status" value="1"/>
</dbReference>
<keyword evidence="9" id="KW-1035">Host cytoplasm</keyword>
<dbReference type="GO" id="GO:1990904">
    <property type="term" value="C:ribonucleoprotein complex"/>
    <property type="evidence" value="ECO:0007669"/>
    <property type="project" value="UniProtKB-UniRule"/>
</dbReference>
<comment type="similarity">
    <text evidence="9">Belongs to the nucleorhabdovirus nucleocapsid protein family.</text>
</comment>
<name>A0A9N6YJP8_9RHAB</name>
<reference evidence="10" key="1">
    <citation type="journal article" date="2022" name="bioRxiv">
        <title>Unlocking the hidden genetic diversity of varicosaviruses, the neglected plant rhabdoviruses.</title>
        <authorList>
            <person name="Bejerman N."/>
            <person name="Dietzgen R.G."/>
            <person name="Debat H."/>
        </authorList>
    </citation>
    <scope>NUCLEOTIDE SEQUENCE</scope>
</reference>
<evidence type="ECO:0000313" key="10">
    <source>
        <dbReference type="EMBL" id="DAZ90818.1"/>
    </source>
</evidence>
<comment type="function">
    <text evidence="9">Encapsidates the genome, protecting it from nucleases. The encapsidated genomic RNA is termed the nucleocapsid (NC) and serves as template for viral transcription and replication.</text>
</comment>
<evidence type="ECO:0000256" key="1">
    <source>
        <dbReference type="ARBA" id="ARBA00014389"/>
    </source>
</evidence>
<dbReference type="EMBL" id="BK061806">
    <property type="protein sequence ID" value="DAZ90818.1"/>
    <property type="molecule type" value="Viral_cRNA"/>
</dbReference>
<keyword evidence="7 9" id="KW-0687">Ribonucleoprotein</keyword>
<dbReference type="GO" id="GO:0019029">
    <property type="term" value="C:helical viral capsid"/>
    <property type="evidence" value="ECO:0007669"/>
    <property type="project" value="UniProtKB-UniRule"/>
</dbReference>
<evidence type="ECO:0000256" key="9">
    <source>
        <dbReference type="RuleBase" id="RU369108"/>
    </source>
</evidence>
<keyword evidence="5 9" id="KW-0694">RNA-binding</keyword>
<evidence type="ECO:0000256" key="5">
    <source>
        <dbReference type="ARBA" id="ARBA00022884"/>
    </source>
</evidence>
<evidence type="ECO:0000256" key="4">
    <source>
        <dbReference type="ARBA" id="ARBA00022844"/>
    </source>
</evidence>
<dbReference type="GO" id="GO:0003723">
    <property type="term" value="F:RNA binding"/>
    <property type="evidence" value="ECO:0007669"/>
    <property type="project" value="UniProtKB-UniRule"/>
</dbReference>
<organism evidence="10">
    <name type="scientific">Senecio virus 1</name>
    <dbReference type="NCBI Taxonomy" id="2977988"/>
    <lineage>
        <taxon>Viruses</taxon>
        <taxon>Riboviria</taxon>
        <taxon>Orthornavirae</taxon>
        <taxon>Negarnaviricota</taxon>
        <taxon>Haploviricotina</taxon>
        <taxon>Monjiviricetes</taxon>
        <taxon>Mononegavirales</taxon>
        <taxon>Rhabdoviridae</taxon>
    </lineage>
</organism>
<protein>
    <recommendedName>
        <fullName evidence="1 9">Nucleoprotein</fullName>
        <shortName evidence="9">NP</shortName>
        <shortName evidence="9">Protein N</shortName>
    </recommendedName>
    <alternativeName>
        <fullName evidence="8 9">Nucleocapsid protein</fullName>
    </alternativeName>
</protein>
<keyword evidence="4 9" id="KW-0946">Virion</keyword>
<keyword evidence="2 9" id="KW-1139">Helical capsid protein</keyword>
<dbReference type="GO" id="GO:0030430">
    <property type="term" value="C:host cell cytoplasm"/>
    <property type="evidence" value="ECO:0007669"/>
    <property type="project" value="UniProtKB-SubCell"/>
</dbReference>
<evidence type="ECO:0000256" key="6">
    <source>
        <dbReference type="ARBA" id="ARBA00023086"/>
    </source>
</evidence>
<comment type="subcellular location">
    <subcellularLocation>
        <location evidence="9">Virion</location>
    </subcellularLocation>
    <subcellularLocation>
        <location evidence="9">Host cytoplasm</location>
    </subcellularLocation>
</comment>
<dbReference type="GO" id="GO:0019013">
    <property type="term" value="C:viral nucleocapsid"/>
    <property type="evidence" value="ECO:0007669"/>
    <property type="project" value="UniProtKB-UniRule"/>
</dbReference>
<evidence type="ECO:0000256" key="8">
    <source>
        <dbReference type="ARBA" id="ARBA00033344"/>
    </source>
</evidence>
<evidence type="ECO:0000256" key="3">
    <source>
        <dbReference type="ARBA" id="ARBA00022561"/>
    </source>
</evidence>
<dbReference type="InterPro" id="IPR004902">
    <property type="entry name" value="Rhabdo_ncap_2"/>
</dbReference>
<proteinExistence type="inferred from homology"/>
<keyword evidence="6 9" id="KW-0543">Viral nucleoprotein</keyword>
<sequence>MAAVHKVRTLPVLDRYDAVPYVTSAGVTKTDWTDTEILDNGALPLTIPDERTTALLVKKLLDGITGAMTEEDVYGILLLTWNMRSELNAKTRIFPGRAPGPTTANPAELSKLESLSKGAGNTFLVPENDEDLPEFNRAGCYYAASLVKLFTKDSDSWVKAQTHLAESYKKFTDSPFPFAGILVWLQSVEVVHRMFQTKPVFKKTLGQILYALGQIEEGRGMTMMLFEQHLAYTGLHSVSLFCKAIVGLRTSPTKLLTALHTASLEPALDQLAEIITKYMGSNEEGIRRETYKYARLYNSNMFSLLQTKNCTDLTCILGHLNKMCGVPGTDGVLQIVAISSMSEDAKQVYSKIAGNIFRYFKVTESAIQNPMYDIDD</sequence>
<evidence type="ECO:0000256" key="7">
    <source>
        <dbReference type="ARBA" id="ARBA00023274"/>
    </source>
</evidence>
<evidence type="ECO:0000256" key="2">
    <source>
        <dbReference type="ARBA" id="ARBA00022497"/>
    </source>
</evidence>
<keyword evidence="3 9" id="KW-0167">Capsid protein</keyword>
<accession>A0A9N6YJP8</accession>